<gene>
    <name evidence="1" type="ORF">R4I43_03135</name>
</gene>
<organism evidence="1 2">
    <name type="scientific">Saccharopolyspora mangrovi</name>
    <dbReference type="NCBI Taxonomy" id="3082379"/>
    <lineage>
        <taxon>Bacteria</taxon>
        <taxon>Bacillati</taxon>
        <taxon>Actinomycetota</taxon>
        <taxon>Actinomycetes</taxon>
        <taxon>Pseudonocardiales</taxon>
        <taxon>Pseudonocardiaceae</taxon>
        <taxon>Saccharopolyspora</taxon>
    </lineage>
</organism>
<protein>
    <recommendedName>
        <fullName evidence="3">Ferric siderophore reductase C-terminal domain-containing protein</fullName>
    </recommendedName>
</protein>
<dbReference type="RefSeq" id="WP_324263965.1">
    <property type="nucleotide sequence ID" value="NZ_JAWLNX010000002.1"/>
</dbReference>
<name>A0ABU6A4B9_9PSEU</name>
<evidence type="ECO:0000313" key="1">
    <source>
        <dbReference type="EMBL" id="MEB3366388.1"/>
    </source>
</evidence>
<comment type="caution">
    <text evidence="1">The sequence shown here is derived from an EMBL/GenBank/DDBJ whole genome shotgun (WGS) entry which is preliminary data.</text>
</comment>
<reference evidence="1 2" key="1">
    <citation type="submission" date="2023-10" db="EMBL/GenBank/DDBJ databases">
        <title>Saccharopolyspora sp. nov., isolated from mangrove soil.</title>
        <authorList>
            <person name="Lu Y."/>
            <person name="Liu W."/>
        </authorList>
    </citation>
    <scope>NUCLEOTIDE SEQUENCE [LARGE SCALE GENOMIC DNA]</scope>
    <source>
        <strain evidence="1 2">S2-29</strain>
    </source>
</reference>
<dbReference type="Proteomes" id="UP001327093">
    <property type="component" value="Unassembled WGS sequence"/>
</dbReference>
<dbReference type="EMBL" id="JAWLNX010000002">
    <property type="protein sequence ID" value="MEB3366388.1"/>
    <property type="molecule type" value="Genomic_DNA"/>
</dbReference>
<evidence type="ECO:0008006" key="3">
    <source>
        <dbReference type="Google" id="ProtNLM"/>
    </source>
</evidence>
<sequence>MDDSTARLLARCTRSLARAPEQPAKLVPWPEFCRPLSGLLSCNVREWQRLGGFHHHRAATVLVAFRASWLALCATVPEHHLGLPIPSLTTAHAALDDRGMLLGLALDSRSTQHAWWATVSEFLSPLTEGLASLDGPPPGSDQYWGNAVGLIGEVLRRMAIDGAGGNVFDTAVELRGATGREDLLDLSATPRGLHSRRRTCCQLWRANAGYCTECVLHNAPRSRRNQRG</sequence>
<evidence type="ECO:0000313" key="2">
    <source>
        <dbReference type="Proteomes" id="UP001327093"/>
    </source>
</evidence>
<proteinExistence type="predicted"/>
<accession>A0ABU6A4B9</accession>
<keyword evidence="2" id="KW-1185">Reference proteome</keyword>